<evidence type="ECO:0000313" key="2">
    <source>
        <dbReference type="EMBL" id="ODA33944.1"/>
    </source>
</evidence>
<dbReference type="OrthoDB" id="529575at2"/>
<reference evidence="2 3" key="1">
    <citation type="submission" date="2016-05" db="EMBL/GenBank/DDBJ databases">
        <title>Genomic Taxonomy of the Vibrionaceae.</title>
        <authorList>
            <person name="Gomez-Gil B."/>
            <person name="Enciso-Ibarra J."/>
        </authorList>
    </citation>
    <scope>NUCLEOTIDE SEQUENCE [LARGE SCALE GENOMIC DNA]</scope>
    <source>
        <strain evidence="2 3">CAIM 1920</strain>
    </source>
</reference>
<organism evidence="2 3">
    <name type="scientific">Veronia pacifica</name>
    <dbReference type="NCBI Taxonomy" id="1080227"/>
    <lineage>
        <taxon>Bacteria</taxon>
        <taxon>Pseudomonadati</taxon>
        <taxon>Pseudomonadota</taxon>
        <taxon>Gammaproteobacteria</taxon>
        <taxon>Vibrionales</taxon>
        <taxon>Vibrionaceae</taxon>
        <taxon>Veronia</taxon>
    </lineage>
</organism>
<feature type="domain" description="HNH nuclease" evidence="1">
    <location>
        <begin position="167"/>
        <end position="220"/>
    </location>
</feature>
<evidence type="ECO:0000259" key="1">
    <source>
        <dbReference type="Pfam" id="PF13391"/>
    </source>
</evidence>
<keyword evidence="3" id="KW-1185">Reference proteome</keyword>
<dbReference type="InterPro" id="IPR003615">
    <property type="entry name" value="HNH_nuc"/>
</dbReference>
<gene>
    <name evidence="2" type="ORF">A8L45_07785</name>
</gene>
<comment type="caution">
    <text evidence="2">The sequence shown here is derived from an EMBL/GenBank/DDBJ whole genome shotgun (WGS) entry which is preliminary data.</text>
</comment>
<proteinExistence type="predicted"/>
<accession>A0A1C3EL40</accession>
<dbReference type="RefSeq" id="WP_068900933.1">
    <property type="nucleotide sequence ID" value="NZ_JBHUIF010000013.1"/>
</dbReference>
<evidence type="ECO:0000313" key="3">
    <source>
        <dbReference type="Proteomes" id="UP000094936"/>
    </source>
</evidence>
<sequence length="273" mass="30799">MINNISELLNGVRFGFTWDVEIEKVAVKTADKSLIQSSTTGVPKDLVPFFFSSALNPGETRFFSVFIGGACQDIPIKRKPDGRHVMSLVGLKNQLSLNQMSIDVDSVWFERVGGDFLVYTKCTNGKSLLPTQLAKPSGNTTRKVNSDARVGQAYFKQEVRKVCGNRCVVTGVVDQKPSILIGSHIKPWRIANDEERLDGNNGLLLAPHIDKLFDAMLISFSQERRILVSDRLSREVIEAWGLDLDRQYELNENQLNYMKFHREIFETKVTNCL</sequence>
<dbReference type="AlphaFoldDB" id="A0A1C3EL40"/>
<dbReference type="Pfam" id="PF13391">
    <property type="entry name" value="HNH_2"/>
    <property type="match status" value="1"/>
</dbReference>
<dbReference type="Proteomes" id="UP000094936">
    <property type="component" value="Unassembled WGS sequence"/>
</dbReference>
<name>A0A1C3EL40_9GAMM</name>
<dbReference type="EMBL" id="LYBM01000011">
    <property type="protein sequence ID" value="ODA33944.1"/>
    <property type="molecule type" value="Genomic_DNA"/>
</dbReference>
<protein>
    <recommendedName>
        <fullName evidence="1">HNH nuclease domain-containing protein</fullName>
    </recommendedName>
</protein>